<reference evidence="1 2" key="1">
    <citation type="journal article" date="2021" name="Front. Genet.">
        <title>Chromosome-Level Genome Assembly Reveals Significant Gene Expansion in the Toll and IMD Signaling Pathways of Dendrolimus kikuchii.</title>
        <authorList>
            <person name="Zhou J."/>
            <person name="Wu P."/>
            <person name="Xiong Z."/>
            <person name="Liu N."/>
            <person name="Zhao N."/>
            <person name="Ji M."/>
            <person name="Qiu Y."/>
            <person name="Yang B."/>
        </authorList>
    </citation>
    <scope>NUCLEOTIDE SEQUENCE [LARGE SCALE GENOMIC DNA]</scope>
    <source>
        <tissue evidence="1">Thorax excepted</tissue>
    </source>
</reference>
<accession>A0ACC1DCF0</accession>
<evidence type="ECO:0000313" key="2">
    <source>
        <dbReference type="Proteomes" id="UP000824533"/>
    </source>
</evidence>
<protein>
    <submittedName>
        <fullName evidence="1">Uncharacterized protein</fullName>
    </submittedName>
</protein>
<sequence length="219" mass="24265">MFTIILATTLLIAGGTSANSVPHQFSAESFLPPGFDRSNNEGVNSLQSMINIIIILLGSDPYVDPEMNFDVQILNIDICITVKGFKLYGMVDLDIRAFNILSDQIYFDLYIPVIRLSFDYFEISLNSPIGLSVTLYGYGSTVFTEVCLSGTIYFNITDDVKVNDIIINVSANESQGDLTVRWGILNLSNTANQIINNITSALDLLNQLINILLRYILVC</sequence>
<evidence type="ECO:0000313" key="1">
    <source>
        <dbReference type="EMBL" id="KAJ0181419.1"/>
    </source>
</evidence>
<proteinExistence type="predicted"/>
<comment type="caution">
    <text evidence="1">The sequence shown here is derived from an EMBL/GenBank/DDBJ whole genome shotgun (WGS) entry which is preliminary data.</text>
</comment>
<organism evidence="1 2">
    <name type="scientific">Dendrolimus kikuchii</name>
    <dbReference type="NCBI Taxonomy" id="765133"/>
    <lineage>
        <taxon>Eukaryota</taxon>
        <taxon>Metazoa</taxon>
        <taxon>Ecdysozoa</taxon>
        <taxon>Arthropoda</taxon>
        <taxon>Hexapoda</taxon>
        <taxon>Insecta</taxon>
        <taxon>Pterygota</taxon>
        <taxon>Neoptera</taxon>
        <taxon>Endopterygota</taxon>
        <taxon>Lepidoptera</taxon>
        <taxon>Glossata</taxon>
        <taxon>Ditrysia</taxon>
        <taxon>Bombycoidea</taxon>
        <taxon>Lasiocampidae</taxon>
        <taxon>Dendrolimus</taxon>
    </lineage>
</organism>
<keyword evidence="2" id="KW-1185">Reference proteome</keyword>
<dbReference type="Proteomes" id="UP000824533">
    <property type="component" value="Linkage Group LG05"/>
</dbReference>
<gene>
    <name evidence="1" type="ORF">K1T71_003504</name>
</gene>
<dbReference type="EMBL" id="CM034391">
    <property type="protein sequence ID" value="KAJ0181419.1"/>
    <property type="molecule type" value="Genomic_DNA"/>
</dbReference>
<name>A0ACC1DCF0_9NEOP</name>